<feature type="compositionally biased region" description="Polar residues" evidence="2">
    <location>
        <begin position="283"/>
        <end position="294"/>
    </location>
</feature>
<feature type="region of interest" description="Disordered" evidence="2">
    <location>
        <begin position="88"/>
        <end position="111"/>
    </location>
</feature>
<dbReference type="EMBL" id="BAABME010001401">
    <property type="protein sequence ID" value="GAA0149415.1"/>
    <property type="molecule type" value="Genomic_DNA"/>
</dbReference>
<feature type="compositionally biased region" description="Low complexity" evidence="2">
    <location>
        <begin position="295"/>
        <end position="305"/>
    </location>
</feature>
<evidence type="ECO:0000313" key="4">
    <source>
        <dbReference type="EMBL" id="GAA0149415.1"/>
    </source>
</evidence>
<dbReference type="Pfam" id="PF24818">
    <property type="entry name" value="PH_TRF2_HOY1"/>
    <property type="match status" value="1"/>
</dbReference>
<proteinExistence type="predicted"/>
<dbReference type="PANTHER" id="PTHR33494:SF1">
    <property type="entry name" value="C2H2-TYPE DOMAIN-CONTAINING PROTEIN-RELATED"/>
    <property type="match status" value="1"/>
</dbReference>
<name>A0AAV3PDF9_LITER</name>
<keyword evidence="5" id="KW-1185">Reference proteome</keyword>
<dbReference type="InterPro" id="IPR057939">
    <property type="entry name" value="TRF2_HOY1_PH"/>
</dbReference>
<feature type="domain" description="TRF2/HOY1 PH-like" evidence="3">
    <location>
        <begin position="118"/>
        <end position="235"/>
    </location>
</feature>
<sequence>MVEFMNTVKVEEKGKKNRVKREVEDQLEEAHGNIKKSRASVLSGMGSTVGYEDTSSQYNRLNEPSPLGLRLRKSPSLLELIQTGLSQASTPTKAGGHGKRDHKGASSSSSIEKLKASNFTASVLRIGSWEYKSRYEGDLVVKCYFAKHKLVWEVLDGGLKNKIEIQLSDVMAIKANYPDGEPGTLDVVLARQPLFYRETNPQPRKHTLWQATSDFTNGQASMHRHHFLQCPKGLLGKHFEKLIQFDPRLNYLSQQPEITLDSPFFEPRLPIFENPSEWMSSFERSPSPFSMRDTSSPSGVQSSSSKNEHIFVGGFPESLYRDSPSPSSVMDNHATKVMKNIGAEQWKDLSTLDHIDHSMSMTNLVSHLEQRISEQRTSNHVPLSEEERNSLDVWEEISRGLFSDTQNMSESDEKLLLLRVNSLRCLLQKDPATVQTLQSSDENHVDGSVMGMRTVERQMVTDFETEVDDVFSARDTDEVSDRKQTSPLTTKDSVGVLLHNLPRVASLPQLLFNLDDDDDNRAR</sequence>
<dbReference type="Proteomes" id="UP001454036">
    <property type="component" value="Unassembled WGS sequence"/>
</dbReference>
<accession>A0AAV3PDF9</accession>
<reference evidence="4 5" key="1">
    <citation type="submission" date="2024-01" db="EMBL/GenBank/DDBJ databases">
        <title>The complete chloroplast genome sequence of Lithospermum erythrorhizon: insights into the phylogenetic relationship among Boraginaceae species and the maternal lineages of purple gromwells.</title>
        <authorList>
            <person name="Okada T."/>
            <person name="Watanabe K."/>
        </authorList>
    </citation>
    <scope>NUCLEOTIDE SEQUENCE [LARGE SCALE GENOMIC DNA]</scope>
</reference>
<evidence type="ECO:0000259" key="3">
    <source>
        <dbReference type="Pfam" id="PF24818"/>
    </source>
</evidence>
<organism evidence="4 5">
    <name type="scientific">Lithospermum erythrorhizon</name>
    <name type="common">Purple gromwell</name>
    <name type="synonym">Lithospermum officinale var. erythrorhizon</name>
    <dbReference type="NCBI Taxonomy" id="34254"/>
    <lineage>
        <taxon>Eukaryota</taxon>
        <taxon>Viridiplantae</taxon>
        <taxon>Streptophyta</taxon>
        <taxon>Embryophyta</taxon>
        <taxon>Tracheophyta</taxon>
        <taxon>Spermatophyta</taxon>
        <taxon>Magnoliopsida</taxon>
        <taxon>eudicotyledons</taxon>
        <taxon>Gunneridae</taxon>
        <taxon>Pentapetalae</taxon>
        <taxon>asterids</taxon>
        <taxon>lamiids</taxon>
        <taxon>Boraginales</taxon>
        <taxon>Boraginaceae</taxon>
        <taxon>Boraginoideae</taxon>
        <taxon>Lithospermeae</taxon>
        <taxon>Lithospermum</taxon>
    </lineage>
</organism>
<dbReference type="AlphaFoldDB" id="A0AAV3PDF9"/>
<gene>
    <name evidence="4" type="ORF">LIER_08592</name>
</gene>
<evidence type="ECO:0000256" key="1">
    <source>
        <dbReference type="SAM" id="Coils"/>
    </source>
</evidence>
<evidence type="ECO:0000313" key="5">
    <source>
        <dbReference type="Proteomes" id="UP001454036"/>
    </source>
</evidence>
<evidence type="ECO:0000256" key="2">
    <source>
        <dbReference type="SAM" id="MobiDB-lite"/>
    </source>
</evidence>
<feature type="coiled-coil region" evidence="1">
    <location>
        <begin position="9"/>
        <end position="40"/>
    </location>
</feature>
<feature type="region of interest" description="Disordered" evidence="2">
    <location>
        <begin position="283"/>
        <end position="306"/>
    </location>
</feature>
<keyword evidence="1" id="KW-0175">Coiled coil</keyword>
<comment type="caution">
    <text evidence="4">The sequence shown here is derived from an EMBL/GenBank/DDBJ whole genome shotgun (WGS) entry which is preliminary data.</text>
</comment>
<protein>
    <recommendedName>
        <fullName evidence="3">TRF2/HOY1 PH-like domain-containing protein</fullName>
    </recommendedName>
</protein>
<dbReference type="PANTHER" id="PTHR33494">
    <property type="entry name" value="OS02G0793800 PROTEIN"/>
    <property type="match status" value="1"/>
</dbReference>